<dbReference type="Proteomes" id="UP001560573">
    <property type="component" value="Unassembled WGS sequence"/>
</dbReference>
<keyword evidence="4" id="KW-1185">Reference proteome</keyword>
<name>A0ABV3ZKM9_9BACT</name>
<comment type="caution">
    <text evidence="3">The sequence shown here is derived from an EMBL/GenBank/DDBJ whole genome shotgun (WGS) entry which is preliminary data.</text>
</comment>
<evidence type="ECO:0000313" key="4">
    <source>
        <dbReference type="Proteomes" id="UP001560573"/>
    </source>
</evidence>
<dbReference type="Pfam" id="PF01979">
    <property type="entry name" value="Amidohydro_1"/>
    <property type="match status" value="1"/>
</dbReference>
<dbReference type="InterPro" id="IPR006680">
    <property type="entry name" value="Amidohydro-rel"/>
</dbReference>
<protein>
    <submittedName>
        <fullName evidence="3">Amidohydrolase family protein</fullName>
    </submittedName>
</protein>
<proteinExistence type="predicted"/>
<dbReference type="RefSeq" id="WP_369331853.1">
    <property type="nucleotide sequence ID" value="NZ_JAULBC010000008.1"/>
</dbReference>
<accession>A0ABV3ZKM9</accession>
<sequence length="385" mass="43192">MKFKADKIFTGENFIGNSVLITDERGIIQEIVPEADAGDGVQQYKGILSPGFVNCHCHLELSFLKGLIPEGTGLVDFVINVMTRRSFPMDEIETAIAKGEQEMIENGIVAVADICNDASTLNQKLRNNLRYLNFIEVSGFIPPSAEKRFEQGQQILNRFIQSGLDASVIVPHAPYSTSTELMKLINAEAAGKVLSMHNQETLQEETFFTTGISEFRKLFDFFKMDISFYQPPGVNSLYATLPHLNMPKNILLVHNTFTGPEDIFLAHQHSEDYAQDLFFCTCINANLYIEDTTPPLELLRKNNCTIVLGTDSLASNHSLSIWDEIKSIHQHFPNIELEEILTWSTANGAKALLMDKELGFFEKGMQPGVIVLPDWDGDQKIKRLV</sequence>
<gene>
    <name evidence="3" type="ORF">QTN47_23215</name>
</gene>
<evidence type="ECO:0000256" key="1">
    <source>
        <dbReference type="ARBA" id="ARBA00022801"/>
    </source>
</evidence>
<organism evidence="3 4">
    <name type="scientific">Danxiaibacter flavus</name>
    <dbReference type="NCBI Taxonomy" id="3049108"/>
    <lineage>
        <taxon>Bacteria</taxon>
        <taxon>Pseudomonadati</taxon>
        <taxon>Bacteroidota</taxon>
        <taxon>Chitinophagia</taxon>
        <taxon>Chitinophagales</taxon>
        <taxon>Chitinophagaceae</taxon>
        <taxon>Danxiaibacter</taxon>
    </lineage>
</organism>
<evidence type="ECO:0000313" key="3">
    <source>
        <dbReference type="EMBL" id="MEX6690441.1"/>
    </source>
</evidence>
<dbReference type="SUPFAM" id="SSF51556">
    <property type="entry name" value="Metallo-dependent hydrolases"/>
    <property type="match status" value="1"/>
</dbReference>
<dbReference type="PANTHER" id="PTHR43794">
    <property type="entry name" value="AMINOHYDROLASE SSNA-RELATED"/>
    <property type="match status" value="1"/>
</dbReference>
<dbReference type="InterPro" id="IPR032466">
    <property type="entry name" value="Metal_Hydrolase"/>
</dbReference>
<keyword evidence="1" id="KW-0378">Hydrolase</keyword>
<dbReference type="InterPro" id="IPR050287">
    <property type="entry name" value="MTA/SAH_deaminase"/>
</dbReference>
<dbReference type="EMBL" id="JAULBC010000008">
    <property type="protein sequence ID" value="MEX6690441.1"/>
    <property type="molecule type" value="Genomic_DNA"/>
</dbReference>
<evidence type="ECO:0000259" key="2">
    <source>
        <dbReference type="Pfam" id="PF01979"/>
    </source>
</evidence>
<feature type="domain" description="Amidohydrolase-related" evidence="2">
    <location>
        <begin position="47"/>
        <end position="378"/>
    </location>
</feature>
<reference evidence="3 4" key="1">
    <citation type="submission" date="2023-07" db="EMBL/GenBank/DDBJ databases">
        <authorList>
            <person name="Lian W.-H."/>
        </authorList>
    </citation>
    <scope>NUCLEOTIDE SEQUENCE [LARGE SCALE GENOMIC DNA]</scope>
    <source>
        <strain evidence="3 4">SYSU DXS3180</strain>
    </source>
</reference>
<dbReference type="PANTHER" id="PTHR43794:SF11">
    <property type="entry name" value="AMIDOHYDROLASE-RELATED DOMAIN-CONTAINING PROTEIN"/>
    <property type="match status" value="1"/>
</dbReference>
<dbReference type="Gene3D" id="3.20.20.140">
    <property type="entry name" value="Metal-dependent hydrolases"/>
    <property type="match status" value="1"/>
</dbReference>